<keyword evidence="10 16" id="KW-0472">Membrane</keyword>
<evidence type="ECO:0000313" key="20">
    <source>
        <dbReference type="EMBL" id="PHH70133.1"/>
    </source>
</evidence>
<evidence type="ECO:0000259" key="19">
    <source>
        <dbReference type="Pfam" id="PF16212"/>
    </source>
</evidence>
<dbReference type="GO" id="GO:0005524">
    <property type="term" value="F:ATP binding"/>
    <property type="evidence" value="ECO:0007669"/>
    <property type="project" value="UniProtKB-UniRule"/>
</dbReference>
<accession>A0A2C5YR83</accession>
<dbReference type="Proteomes" id="UP000224854">
    <property type="component" value="Unassembled WGS sequence"/>
</dbReference>
<comment type="catalytic activity">
    <reaction evidence="12">
        <text>a 1,2-diacyl-sn-glycero-3-phosphoethanolamine(out) + ATP + H2O = a 1,2-diacyl-sn-glycero-3-phosphoethanolamine(in) + ADP + phosphate + H(+)</text>
        <dbReference type="Rhea" id="RHEA:66132"/>
        <dbReference type="ChEBI" id="CHEBI:15377"/>
        <dbReference type="ChEBI" id="CHEBI:15378"/>
        <dbReference type="ChEBI" id="CHEBI:30616"/>
        <dbReference type="ChEBI" id="CHEBI:43474"/>
        <dbReference type="ChEBI" id="CHEBI:64612"/>
        <dbReference type="ChEBI" id="CHEBI:456216"/>
    </reaction>
    <physiologicalReaction direction="left-to-right" evidence="12">
        <dbReference type="Rhea" id="RHEA:66133"/>
    </physiologicalReaction>
</comment>
<dbReference type="Pfam" id="PF13246">
    <property type="entry name" value="Cation_ATPase"/>
    <property type="match status" value="1"/>
</dbReference>
<feature type="transmembrane region" description="Helical" evidence="16">
    <location>
        <begin position="1171"/>
        <end position="1193"/>
    </location>
</feature>
<evidence type="ECO:0000256" key="9">
    <source>
        <dbReference type="ARBA" id="ARBA00022989"/>
    </source>
</evidence>
<dbReference type="EMBL" id="NJEU01000839">
    <property type="protein sequence ID" value="PHH70133.1"/>
    <property type="molecule type" value="Genomic_DNA"/>
</dbReference>
<dbReference type="InterPro" id="IPR023298">
    <property type="entry name" value="ATPase_P-typ_TM_dom_sf"/>
</dbReference>
<evidence type="ECO:0000256" key="5">
    <source>
        <dbReference type="ARBA" id="ARBA00022741"/>
    </source>
</evidence>
<evidence type="ECO:0000259" key="18">
    <source>
        <dbReference type="Pfam" id="PF16209"/>
    </source>
</evidence>
<reference evidence="20 21" key="1">
    <citation type="submission" date="2017-06" db="EMBL/GenBank/DDBJ databases">
        <title>Ant-infecting Ophiocordyceps genomes reveal a high diversity of potential behavioral manipulation genes and a possible major role for enterotoxins.</title>
        <authorList>
            <person name="De Bekker C."/>
            <person name="Evans H.C."/>
            <person name="Brachmann A."/>
            <person name="Hughes D.P."/>
        </authorList>
    </citation>
    <scope>NUCLEOTIDE SEQUENCE [LARGE SCALE GENOMIC DNA]</scope>
    <source>
        <strain evidence="20 21">1348a</strain>
    </source>
</reference>
<dbReference type="NCBIfam" id="TIGR01494">
    <property type="entry name" value="ATPase_P-type"/>
    <property type="match status" value="1"/>
</dbReference>
<comment type="similarity">
    <text evidence="2 16">Belongs to the cation transport ATPase (P-type) (TC 3.A.3) family. Type IV subfamily.</text>
</comment>
<evidence type="ECO:0000256" key="13">
    <source>
        <dbReference type="PIRSR" id="PIRSR606539-1"/>
    </source>
</evidence>
<gene>
    <name evidence="20" type="ORF">CDD82_7310</name>
</gene>
<feature type="binding site" evidence="14">
    <location>
        <position position="662"/>
    </location>
    <ligand>
        <name>ATP</name>
        <dbReference type="ChEBI" id="CHEBI:30616"/>
    </ligand>
</feature>
<proteinExistence type="inferred from homology"/>
<dbReference type="InterPro" id="IPR036412">
    <property type="entry name" value="HAD-like_sf"/>
</dbReference>
<dbReference type="InterPro" id="IPR023299">
    <property type="entry name" value="ATPase_P-typ_cyto_dom_N"/>
</dbReference>
<evidence type="ECO:0000256" key="12">
    <source>
        <dbReference type="ARBA" id="ARBA00049128"/>
    </source>
</evidence>
<dbReference type="GO" id="GO:0000287">
    <property type="term" value="F:magnesium ion binding"/>
    <property type="evidence" value="ECO:0007669"/>
    <property type="project" value="UniProtKB-UniRule"/>
</dbReference>
<dbReference type="GO" id="GO:0005886">
    <property type="term" value="C:plasma membrane"/>
    <property type="evidence" value="ECO:0007669"/>
    <property type="project" value="TreeGrafter"/>
</dbReference>
<feature type="binding site" evidence="14">
    <location>
        <position position="591"/>
    </location>
    <ligand>
        <name>ATP</name>
        <dbReference type="ChEBI" id="CHEBI:30616"/>
    </ligand>
</feature>
<feature type="region of interest" description="Disordered" evidence="17">
    <location>
        <begin position="505"/>
        <end position="539"/>
    </location>
</feature>
<dbReference type="PRINTS" id="PR00119">
    <property type="entry name" value="CATATPASE"/>
</dbReference>
<feature type="compositionally biased region" description="Acidic residues" evidence="17">
    <location>
        <begin position="1364"/>
        <end position="1386"/>
    </location>
</feature>
<evidence type="ECO:0000313" key="21">
    <source>
        <dbReference type="Proteomes" id="UP000224854"/>
    </source>
</evidence>
<feature type="transmembrane region" description="Helical" evidence="16">
    <location>
        <begin position="104"/>
        <end position="122"/>
    </location>
</feature>
<feature type="binding site" evidence="14">
    <location>
        <position position="444"/>
    </location>
    <ligand>
        <name>ATP</name>
        <dbReference type="ChEBI" id="CHEBI:30616"/>
    </ligand>
</feature>
<keyword evidence="9 16" id="KW-1133">Transmembrane helix</keyword>
<organism evidence="20 21">
    <name type="scientific">Ophiocordyceps australis</name>
    <dbReference type="NCBI Taxonomy" id="1399860"/>
    <lineage>
        <taxon>Eukaryota</taxon>
        <taxon>Fungi</taxon>
        <taxon>Dikarya</taxon>
        <taxon>Ascomycota</taxon>
        <taxon>Pezizomycotina</taxon>
        <taxon>Sordariomycetes</taxon>
        <taxon>Hypocreomycetidae</taxon>
        <taxon>Hypocreales</taxon>
        <taxon>Ophiocordycipitaceae</taxon>
        <taxon>Ophiocordyceps</taxon>
    </lineage>
</organism>
<name>A0A2C5YR83_9HYPO</name>
<dbReference type="SUPFAM" id="SSF56784">
    <property type="entry name" value="HAD-like"/>
    <property type="match status" value="1"/>
</dbReference>
<dbReference type="InterPro" id="IPR032630">
    <property type="entry name" value="P_typ_ATPase_c"/>
</dbReference>
<comment type="cofactor">
    <cofactor evidence="15">
        <name>Mg(2+)</name>
        <dbReference type="ChEBI" id="CHEBI:18420"/>
    </cofactor>
</comment>
<keyword evidence="4 15" id="KW-0479">Metal-binding</keyword>
<dbReference type="OrthoDB" id="377733at2759"/>
<feature type="active site" description="4-aspartylphosphate intermediate" evidence="13">
    <location>
        <position position="442"/>
    </location>
</feature>
<dbReference type="GO" id="GO:0032456">
    <property type="term" value="P:endocytic recycling"/>
    <property type="evidence" value="ECO:0007669"/>
    <property type="project" value="TreeGrafter"/>
</dbReference>
<evidence type="ECO:0000256" key="17">
    <source>
        <dbReference type="SAM" id="MobiDB-lite"/>
    </source>
</evidence>
<keyword evidence="6 14" id="KW-0067">ATP-binding</keyword>
<dbReference type="InterPro" id="IPR006539">
    <property type="entry name" value="P-type_ATPase_IV"/>
</dbReference>
<dbReference type="InterPro" id="IPR023214">
    <property type="entry name" value="HAD_sf"/>
</dbReference>
<feature type="transmembrane region" description="Helical" evidence="16">
    <location>
        <begin position="373"/>
        <end position="396"/>
    </location>
</feature>
<feature type="binding site" evidence="14">
    <location>
        <position position="442"/>
    </location>
    <ligand>
        <name>ATP</name>
        <dbReference type="ChEBI" id="CHEBI:30616"/>
    </ligand>
</feature>
<evidence type="ECO:0000256" key="2">
    <source>
        <dbReference type="ARBA" id="ARBA00008109"/>
    </source>
</evidence>
<dbReference type="GO" id="GO:0005802">
    <property type="term" value="C:trans-Golgi network"/>
    <property type="evidence" value="ECO:0007669"/>
    <property type="project" value="TreeGrafter"/>
</dbReference>
<feature type="region of interest" description="Disordered" evidence="17">
    <location>
        <begin position="1361"/>
        <end position="1394"/>
    </location>
</feature>
<feature type="binding site" evidence="15">
    <location>
        <position position="1376"/>
    </location>
    <ligand>
        <name>Mg(2+)</name>
        <dbReference type="ChEBI" id="CHEBI:18420"/>
    </ligand>
</feature>
<feature type="transmembrane region" description="Helical" evidence="16">
    <location>
        <begin position="1280"/>
        <end position="1300"/>
    </location>
</feature>
<protein>
    <recommendedName>
        <fullName evidence="16">Phospholipid-transporting ATPase</fullName>
        <ecNumber evidence="16">7.6.2.1</ecNumber>
    </recommendedName>
</protein>
<feature type="transmembrane region" description="Helical" evidence="16">
    <location>
        <begin position="1234"/>
        <end position="1260"/>
    </location>
</feature>
<feature type="binding site" evidence="14">
    <location>
        <position position="1376"/>
    </location>
    <ligand>
        <name>ATP</name>
        <dbReference type="ChEBI" id="CHEBI:30616"/>
    </ligand>
</feature>
<dbReference type="Gene3D" id="3.40.50.1000">
    <property type="entry name" value="HAD superfamily/HAD-like"/>
    <property type="match status" value="1"/>
</dbReference>
<evidence type="ECO:0000256" key="7">
    <source>
        <dbReference type="ARBA" id="ARBA00022842"/>
    </source>
</evidence>
<dbReference type="GO" id="GO:0006892">
    <property type="term" value="P:post-Golgi vesicle-mediated transport"/>
    <property type="evidence" value="ECO:0007669"/>
    <property type="project" value="TreeGrafter"/>
</dbReference>
<evidence type="ECO:0000256" key="11">
    <source>
        <dbReference type="ARBA" id="ARBA00034036"/>
    </source>
</evidence>
<dbReference type="GO" id="GO:0045332">
    <property type="term" value="P:phospholipid translocation"/>
    <property type="evidence" value="ECO:0007669"/>
    <property type="project" value="TreeGrafter"/>
</dbReference>
<dbReference type="InterPro" id="IPR032631">
    <property type="entry name" value="P-type_ATPase_N"/>
</dbReference>
<evidence type="ECO:0000256" key="8">
    <source>
        <dbReference type="ARBA" id="ARBA00022967"/>
    </source>
</evidence>
<sequence>MSTTRHGSVKQRPCSLVQRIKSLVGCTHTGADSGSRQIPLAIDHATPLLDARRGRSYVSNKIRTSRYTVWDFVPKQLLFQFSRVGNFYFLCVGIPQMVPGLSTTGSYTTILPLLFFVLLTMIKEGYDDYRRHRLDKVENAKTTAVLGHQPCSRAKSAQQPWRTSWSKHDAQEALDGFAWVSAQWCDVKVGNVVRLSRDEAIPADLVLLHSPDDNGIAYIDTMALDGETNLKTKHVSPCLDMCSSIQGIAHCRATFVVEDPNANLFDFNARVTVGGETAPLTVDNVVYRGSILRNTVFVTGLVVNTGEECKIRINSNQHPRAKRPALETMVNYVVVSLALYILLLSLGVSMGYVKWQHDHEEQAWYLGGASVPFHQIIIAFIIMFNNVVPLSLYISLELVKIGQVILLNSDMEMYHSETDTPARCNTNTILENLGQVGYVFSDKTGTLTDNVMKFRKLSVAGTVWLHTTDILPPHDDLPGSLGLKKPSMAKPCPKHIVTVVQDEAVSPACQPSPPRSSLGARPSSQWQSSGRPDHIQPQLTTSDLVEYLKSRPRSDFATKARSCMLAMALCHTCLPEKRGSKIDFQASSPDELALVRAAQEIGYLVTRRTRQSITLQTQPVDGEQEGKEMTFEILDVIEFSSSRKKMSIIVRYPDGRICLICKGADSTILPRLKLSCLAMQKASEMRKSAELERETLRRMEQQETRDSLSGFGPSPSLRLSLSMRARRTRRLAHEPSVKCSRSKSFEVNKMARSSIDRHPAASAPEPRGMSFDMSKSHVRARAHGHDFGQVSSASHSRFDHVNDAARYTDAEVFTRCFKHLDDFATEGLRTLLYAQKFISEDDYMAWKKTYNDAITSLDDRQQLVEAAADMIEDSLHLVGATAIEDKLQQGVPETVDSLRRANIKIWMLTGDKRETAVNIAHSARICRPVSNLHVIDAAKEQIRPQLSGLMQSIQASTSLHNVVVIDGQSLAIVEQSPQLYKQLFAAMLAVDSVICCRASPAQKALLVRAVGSQLGGFGKNHGRGVTLAIGDGANDIAMIQASHVGIGISGREGLQAARVSDYAIAQFRHLQRLLLVHGRWNYVRTAKFILCTFWKEMFFYLPTAQYQRYNGYTGTSLYHSVSLTVFNTLFTSLCTICMGIWEQDVSADTLLALPELYVYGQRNLGLNVLKYARWMALAVLEGIIVWYGVWAGYGCKSPSARDEGLYALGTLVFTVAILWINCKLLILETHYKPAIVMGSFFITTWGWFAWLAFLDAVIAASPSGAYAVWHSLSHVWGRDVAWWATLFAVLALLGLVELCGKTVRRQLQLNRAWRLQFWIPWACTDAAGNVEECDVELWQEMEQDPAVRRRLCKLARSHVQTGDCESDSDSDDDNGDVDGDGYDDREEGGKRPEASSGNFLIWSSSRMWELAIGNFSTTIAAFTRRAPKQ</sequence>
<keyword evidence="5 14" id="KW-0547">Nucleotide-binding</keyword>
<feature type="binding site" evidence="14">
    <location>
        <position position="443"/>
    </location>
    <ligand>
        <name>ATP</name>
        <dbReference type="ChEBI" id="CHEBI:30616"/>
    </ligand>
</feature>
<feature type="domain" description="P-type ATPase C-terminal" evidence="19">
    <location>
        <begin position="1057"/>
        <end position="1307"/>
    </location>
</feature>
<evidence type="ECO:0000256" key="15">
    <source>
        <dbReference type="PIRSR" id="PIRSR606539-3"/>
    </source>
</evidence>
<evidence type="ECO:0000256" key="16">
    <source>
        <dbReference type="RuleBase" id="RU362033"/>
    </source>
</evidence>
<feature type="transmembrane region" description="Helical" evidence="16">
    <location>
        <begin position="330"/>
        <end position="353"/>
    </location>
</feature>
<dbReference type="Gene3D" id="3.40.1110.10">
    <property type="entry name" value="Calcium-transporting ATPase, cytoplasmic domain N"/>
    <property type="match status" value="1"/>
</dbReference>
<dbReference type="SUPFAM" id="SSF81653">
    <property type="entry name" value="Calcium ATPase, transduction domain A"/>
    <property type="match status" value="1"/>
</dbReference>
<dbReference type="PANTHER" id="PTHR24092:SF174">
    <property type="entry name" value="PHOSPHOLIPID-TRANSPORTING ATPASE DNF3-RELATED"/>
    <property type="match status" value="1"/>
</dbReference>
<evidence type="ECO:0000256" key="14">
    <source>
        <dbReference type="PIRSR" id="PIRSR606539-2"/>
    </source>
</evidence>
<dbReference type="Pfam" id="PF16209">
    <property type="entry name" value="PhoLip_ATPase_N"/>
    <property type="match status" value="1"/>
</dbReference>
<dbReference type="InterPro" id="IPR001757">
    <property type="entry name" value="P_typ_ATPase"/>
</dbReference>
<dbReference type="PANTHER" id="PTHR24092">
    <property type="entry name" value="PROBABLE PHOSPHOLIPID-TRANSPORTING ATPASE"/>
    <property type="match status" value="1"/>
</dbReference>
<comment type="subcellular location">
    <subcellularLocation>
        <location evidence="1 16">Membrane</location>
        <topology evidence="1 16">Multi-pass membrane protein</topology>
    </subcellularLocation>
</comment>
<dbReference type="GO" id="GO:0016887">
    <property type="term" value="F:ATP hydrolysis activity"/>
    <property type="evidence" value="ECO:0007669"/>
    <property type="project" value="InterPro"/>
</dbReference>
<evidence type="ECO:0000256" key="4">
    <source>
        <dbReference type="ARBA" id="ARBA00022723"/>
    </source>
</evidence>
<evidence type="ECO:0000256" key="6">
    <source>
        <dbReference type="ARBA" id="ARBA00022840"/>
    </source>
</evidence>
<feature type="domain" description="P-type ATPase N-terminal" evidence="18">
    <location>
        <begin position="53"/>
        <end position="110"/>
    </location>
</feature>
<dbReference type="SUPFAM" id="SSF81660">
    <property type="entry name" value="Metal cation-transporting ATPase, ATP-binding domain N"/>
    <property type="match status" value="1"/>
</dbReference>
<evidence type="ECO:0000256" key="3">
    <source>
        <dbReference type="ARBA" id="ARBA00022692"/>
    </source>
</evidence>
<dbReference type="NCBIfam" id="TIGR01652">
    <property type="entry name" value="ATPase-Plipid"/>
    <property type="match status" value="2"/>
</dbReference>
<comment type="catalytic activity">
    <reaction evidence="11 16">
        <text>ATP + H2O + phospholipidSide 1 = ADP + phosphate + phospholipidSide 2.</text>
        <dbReference type="EC" id="7.6.2.1"/>
    </reaction>
</comment>
<feature type="transmembrane region" description="Helical" evidence="16">
    <location>
        <begin position="1205"/>
        <end position="1222"/>
    </location>
</feature>
<dbReference type="FunFam" id="3.40.50.1000:FF:000014">
    <property type="entry name" value="Phospholipid-transporting ATPase"/>
    <property type="match status" value="1"/>
</dbReference>
<dbReference type="EC" id="7.6.2.1" evidence="16"/>
<feature type="binding site" evidence="15">
    <location>
        <position position="442"/>
    </location>
    <ligand>
        <name>Mg(2+)</name>
        <dbReference type="ChEBI" id="CHEBI:18420"/>
    </ligand>
</feature>
<feature type="binding site" evidence="15">
    <location>
        <position position="444"/>
    </location>
    <ligand>
        <name>Mg(2+)</name>
        <dbReference type="ChEBI" id="CHEBI:18420"/>
    </ligand>
</feature>
<dbReference type="PROSITE" id="PS00154">
    <property type="entry name" value="ATPASE_E1_E2"/>
    <property type="match status" value="1"/>
</dbReference>
<evidence type="ECO:0000256" key="10">
    <source>
        <dbReference type="ARBA" id="ARBA00023136"/>
    </source>
</evidence>
<feature type="binding site" evidence="15">
    <location>
        <position position="1372"/>
    </location>
    <ligand>
        <name>Mg(2+)</name>
        <dbReference type="ChEBI" id="CHEBI:18420"/>
    </ligand>
</feature>
<keyword evidence="7 15" id="KW-0460">Magnesium</keyword>
<dbReference type="GO" id="GO:0140326">
    <property type="term" value="F:ATPase-coupled intramembrane lipid transporter activity"/>
    <property type="evidence" value="ECO:0007669"/>
    <property type="project" value="UniProtKB-EC"/>
</dbReference>
<dbReference type="Pfam" id="PF16212">
    <property type="entry name" value="PhoLip_ATPase_C"/>
    <property type="match status" value="1"/>
</dbReference>
<dbReference type="SUPFAM" id="SSF81665">
    <property type="entry name" value="Calcium ATPase, transmembrane domain M"/>
    <property type="match status" value="1"/>
</dbReference>
<keyword evidence="8 16" id="KW-1278">Translocase</keyword>
<keyword evidence="3 16" id="KW-0812">Transmembrane</keyword>
<dbReference type="InterPro" id="IPR018303">
    <property type="entry name" value="ATPase_P-typ_P_site"/>
</dbReference>
<evidence type="ECO:0000256" key="1">
    <source>
        <dbReference type="ARBA" id="ARBA00004141"/>
    </source>
</evidence>
<comment type="caution">
    <text evidence="20">The sequence shown here is derived from an EMBL/GenBank/DDBJ whole genome shotgun (WGS) entry which is preliminary data.</text>
</comment>
<dbReference type="InterPro" id="IPR008250">
    <property type="entry name" value="ATPase_P-typ_transduc_dom_A_sf"/>
</dbReference>
<dbReference type="Gene3D" id="2.70.150.10">
    <property type="entry name" value="Calcium-transporting ATPase, cytoplasmic transduction domain A"/>
    <property type="match status" value="1"/>
</dbReference>
<feature type="binding site" evidence="14">
    <location>
        <position position="639"/>
    </location>
    <ligand>
        <name>ATP</name>
        <dbReference type="ChEBI" id="CHEBI:30616"/>
    </ligand>
</feature>
<keyword evidence="21" id="KW-1185">Reference proteome</keyword>